<protein>
    <submittedName>
        <fullName evidence="10">ABC transporter permease</fullName>
    </submittedName>
</protein>
<accession>A0A419RQS4</accession>
<dbReference type="AlphaFoldDB" id="A0A419RQS4"/>
<sequence>MQWIAIRMLTGDKQKFYGLVFGIAFSTLLITQQLTIFVNLIERGASAVYNVPSAEVWVMDEVSRTTDVNFPMPSTALDAVRSVPGVEWAVPHLRAGASVRTQDGDLEGVSVIGVDDATLIGLPSRMLEGDTSVLSMPDSVIIDDVGALRMFENGADPIGERLELNDQRAVIRGISDAIPSFTSQVTLYTKYSRALNYVPGTRNRMSFVLVGASDGVTAEELTQRIEDQTGLRARTRDQFARDGVDFIIQNTGIPLNFGITVALGFIVGIAIVGLTFSLFIRDNIKQFGALKAIGVTNSKIRGMVASQAGLVGLIGYGLGVLGTVFFIWGFSSDPTFKGFYIPWQVPLISLIAVTLILALTGWLALRNVLKTEPAAVFR</sequence>
<evidence type="ECO:0000259" key="9">
    <source>
        <dbReference type="Pfam" id="PF12704"/>
    </source>
</evidence>
<evidence type="ECO:0000256" key="5">
    <source>
        <dbReference type="ARBA" id="ARBA00022989"/>
    </source>
</evidence>
<feature type="transmembrane region" description="Helical" evidence="7">
    <location>
        <begin position="343"/>
        <end position="365"/>
    </location>
</feature>
<gene>
    <name evidence="10" type="ORF">D6201_00950</name>
</gene>
<keyword evidence="2" id="KW-0813">Transport</keyword>
<keyword evidence="11" id="KW-1185">Reference proteome</keyword>
<name>A0A419RQS4_9SPHN</name>
<evidence type="ECO:0000313" key="10">
    <source>
        <dbReference type="EMBL" id="RJY08115.1"/>
    </source>
</evidence>
<feature type="domain" description="MacB-like periplasmic core" evidence="9">
    <location>
        <begin position="18"/>
        <end position="227"/>
    </location>
</feature>
<dbReference type="EMBL" id="RAHX01000001">
    <property type="protein sequence ID" value="RJY08115.1"/>
    <property type="molecule type" value="Genomic_DNA"/>
</dbReference>
<dbReference type="PANTHER" id="PTHR43738">
    <property type="entry name" value="ABC TRANSPORTER, MEMBRANE PROTEIN"/>
    <property type="match status" value="1"/>
</dbReference>
<feature type="transmembrane region" description="Helical" evidence="7">
    <location>
        <begin position="16"/>
        <end position="41"/>
    </location>
</feature>
<evidence type="ECO:0000256" key="4">
    <source>
        <dbReference type="ARBA" id="ARBA00022692"/>
    </source>
</evidence>
<comment type="caution">
    <text evidence="10">The sequence shown here is derived from an EMBL/GenBank/DDBJ whole genome shotgun (WGS) entry which is preliminary data.</text>
</comment>
<dbReference type="InterPro" id="IPR051125">
    <property type="entry name" value="ABC-4/HrtB_transporter"/>
</dbReference>
<keyword evidence="6 7" id="KW-0472">Membrane</keyword>
<evidence type="ECO:0000256" key="3">
    <source>
        <dbReference type="ARBA" id="ARBA00022475"/>
    </source>
</evidence>
<dbReference type="Pfam" id="PF02687">
    <property type="entry name" value="FtsX"/>
    <property type="match status" value="1"/>
</dbReference>
<dbReference type="InterPro" id="IPR003838">
    <property type="entry name" value="ABC3_permease_C"/>
</dbReference>
<evidence type="ECO:0000256" key="2">
    <source>
        <dbReference type="ARBA" id="ARBA00022448"/>
    </source>
</evidence>
<evidence type="ECO:0000256" key="6">
    <source>
        <dbReference type="ARBA" id="ARBA00023136"/>
    </source>
</evidence>
<evidence type="ECO:0000313" key="11">
    <source>
        <dbReference type="Proteomes" id="UP000285232"/>
    </source>
</evidence>
<feature type="transmembrane region" description="Helical" evidence="7">
    <location>
        <begin position="308"/>
        <end position="331"/>
    </location>
</feature>
<evidence type="ECO:0000259" key="8">
    <source>
        <dbReference type="Pfam" id="PF02687"/>
    </source>
</evidence>
<keyword evidence="5 7" id="KW-1133">Transmembrane helix</keyword>
<evidence type="ECO:0000256" key="7">
    <source>
        <dbReference type="SAM" id="Phobius"/>
    </source>
</evidence>
<dbReference type="GO" id="GO:0005886">
    <property type="term" value="C:plasma membrane"/>
    <property type="evidence" value="ECO:0007669"/>
    <property type="project" value="UniProtKB-SubCell"/>
</dbReference>
<comment type="subcellular location">
    <subcellularLocation>
        <location evidence="1">Cell membrane</location>
        <topology evidence="1">Multi-pass membrane protein</topology>
    </subcellularLocation>
</comment>
<dbReference type="Pfam" id="PF12704">
    <property type="entry name" value="MacB_PCD"/>
    <property type="match status" value="1"/>
</dbReference>
<proteinExistence type="predicted"/>
<dbReference type="RefSeq" id="WP_120047005.1">
    <property type="nucleotide sequence ID" value="NZ_RAHX01000001.1"/>
</dbReference>
<keyword evidence="4 7" id="KW-0812">Transmembrane</keyword>
<dbReference type="Proteomes" id="UP000285232">
    <property type="component" value="Unassembled WGS sequence"/>
</dbReference>
<evidence type="ECO:0000256" key="1">
    <source>
        <dbReference type="ARBA" id="ARBA00004651"/>
    </source>
</evidence>
<feature type="domain" description="ABC3 transporter permease C-terminal" evidence="8">
    <location>
        <begin position="260"/>
        <end position="373"/>
    </location>
</feature>
<reference evidence="10 11" key="1">
    <citation type="journal article" date="2017" name="Int. J. Syst. Evol. Microbiol.">
        <title>Erythrobacter aquimixticola sp. nov., isolated from the junction between the ocean and a freshwater spring.</title>
        <authorList>
            <person name="Park S."/>
            <person name="Jung Y.T."/>
            <person name="Choi S.J."/>
            <person name="Yoon J.H."/>
        </authorList>
    </citation>
    <scope>NUCLEOTIDE SEQUENCE [LARGE SCALE GENOMIC DNA]</scope>
    <source>
        <strain evidence="10 11">JSSK-14</strain>
    </source>
</reference>
<dbReference type="InterPro" id="IPR025857">
    <property type="entry name" value="MacB_PCD"/>
</dbReference>
<feature type="transmembrane region" description="Helical" evidence="7">
    <location>
        <begin position="257"/>
        <end position="280"/>
    </location>
</feature>
<keyword evidence="3" id="KW-1003">Cell membrane</keyword>
<organism evidence="10 11">
    <name type="scientific">Aurantiacibacter aquimixticola</name>
    <dbReference type="NCBI Taxonomy" id="1958945"/>
    <lineage>
        <taxon>Bacteria</taxon>
        <taxon>Pseudomonadati</taxon>
        <taxon>Pseudomonadota</taxon>
        <taxon>Alphaproteobacteria</taxon>
        <taxon>Sphingomonadales</taxon>
        <taxon>Erythrobacteraceae</taxon>
        <taxon>Aurantiacibacter</taxon>
    </lineage>
</organism>
<dbReference type="OrthoDB" id="9768465at2"/>
<dbReference type="PANTHER" id="PTHR43738:SF1">
    <property type="entry name" value="HEMIN TRANSPORT SYSTEM PERMEASE PROTEIN HRTB-RELATED"/>
    <property type="match status" value="1"/>
</dbReference>